<evidence type="ECO:0000313" key="3">
    <source>
        <dbReference type="EMBL" id="PHP65821.1"/>
    </source>
</evidence>
<proteinExistence type="inferred from homology"/>
<feature type="domain" description="UspA" evidence="2">
    <location>
        <begin position="186"/>
        <end position="276"/>
    </location>
</feature>
<dbReference type="CDD" id="cd00293">
    <property type="entry name" value="USP-like"/>
    <property type="match status" value="1"/>
</dbReference>
<accession>A0A2G1QK38</accession>
<evidence type="ECO:0000256" key="1">
    <source>
        <dbReference type="ARBA" id="ARBA00008791"/>
    </source>
</evidence>
<dbReference type="OrthoDB" id="9804721at2"/>
<dbReference type="SUPFAM" id="SSF52402">
    <property type="entry name" value="Adenine nucleotide alpha hydrolases-like"/>
    <property type="match status" value="2"/>
</dbReference>
<sequence>MSYKTILAFLQSPADEDRVLDTAFPIASLFGAHLIGFHAEPDRAAIAAPAYYAQMNKQVELAERFEERMATMADRFRERAKREDVLCEWRSASTRSMDTSRAVIDSARCADLIVVGQPDGKGASKLSAEIERVIFESGRPVLFVPYAARIPARIDRVVVAWNATREAARATFDALPFIMGANEVEVFTVDPNGNDQTPALAGAEIASVLSRHGANVKTETQISDGIPVSAIIENRLADTQADLLVMGAYSHSRLSERLFGGVTRTVLESMPCITLMSR</sequence>
<comment type="caution">
    <text evidence="3">The sequence shown here is derived from an EMBL/GenBank/DDBJ whole genome shotgun (WGS) entry which is preliminary data.</text>
</comment>
<dbReference type="Proteomes" id="UP000221168">
    <property type="component" value="Unassembled WGS sequence"/>
</dbReference>
<evidence type="ECO:0000259" key="2">
    <source>
        <dbReference type="Pfam" id="PF00582"/>
    </source>
</evidence>
<comment type="similarity">
    <text evidence="1">Belongs to the universal stress protein A family.</text>
</comment>
<keyword evidence="4" id="KW-1185">Reference proteome</keyword>
<dbReference type="PANTHER" id="PTHR46268:SF15">
    <property type="entry name" value="UNIVERSAL STRESS PROTEIN HP_0031"/>
    <property type="match status" value="1"/>
</dbReference>
<dbReference type="PANTHER" id="PTHR46268">
    <property type="entry name" value="STRESS RESPONSE PROTEIN NHAX"/>
    <property type="match status" value="1"/>
</dbReference>
<dbReference type="RefSeq" id="WP_099307608.1">
    <property type="nucleotide sequence ID" value="NZ_PDVP01000012.1"/>
</dbReference>
<dbReference type="InterPro" id="IPR006016">
    <property type="entry name" value="UspA"/>
</dbReference>
<protein>
    <submittedName>
        <fullName evidence="3">Universal stress protein</fullName>
    </submittedName>
</protein>
<evidence type="ECO:0000313" key="4">
    <source>
        <dbReference type="Proteomes" id="UP000221168"/>
    </source>
</evidence>
<dbReference type="Pfam" id="PF00582">
    <property type="entry name" value="Usp"/>
    <property type="match status" value="1"/>
</dbReference>
<name>A0A2G1QK38_9HYPH</name>
<dbReference type="AlphaFoldDB" id="A0A2G1QK38"/>
<dbReference type="EMBL" id="PDVP01000012">
    <property type="protein sequence ID" value="PHP65821.1"/>
    <property type="molecule type" value="Genomic_DNA"/>
</dbReference>
<dbReference type="Gene3D" id="3.40.50.12370">
    <property type="match status" value="1"/>
</dbReference>
<organism evidence="3 4">
    <name type="scientific">Zhengella mangrovi</name>
    <dbReference type="NCBI Taxonomy" id="1982044"/>
    <lineage>
        <taxon>Bacteria</taxon>
        <taxon>Pseudomonadati</taxon>
        <taxon>Pseudomonadota</taxon>
        <taxon>Alphaproteobacteria</taxon>
        <taxon>Hyphomicrobiales</taxon>
        <taxon>Notoacmeibacteraceae</taxon>
        <taxon>Zhengella</taxon>
    </lineage>
</organism>
<reference evidence="3 4" key="1">
    <citation type="submission" date="2017-10" db="EMBL/GenBank/DDBJ databases">
        <title>Sedimentibacterium mangrovi gen. nov., sp. nov., a novel member of family Phyllobacteriacea isolated from mangrove sediment.</title>
        <authorList>
            <person name="Liao H."/>
            <person name="Tian Y."/>
        </authorList>
    </citation>
    <scope>NUCLEOTIDE SEQUENCE [LARGE SCALE GENOMIC DNA]</scope>
    <source>
        <strain evidence="3 4">X9-2-2</strain>
    </source>
</reference>
<gene>
    <name evidence="3" type="ORF">CSC94_17200</name>
</gene>